<feature type="region of interest" description="Disordered" evidence="2">
    <location>
        <begin position="158"/>
        <end position="216"/>
    </location>
</feature>
<gene>
    <name evidence="3" type="ORF">PPERSA_08353</name>
</gene>
<feature type="region of interest" description="Disordered" evidence="2">
    <location>
        <begin position="89"/>
        <end position="112"/>
    </location>
</feature>
<evidence type="ECO:0000256" key="2">
    <source>
        <dbReference type="SAM" id="MobiDB-lite"/>
    </source>
</evidence>
<reference evidence="3 4" key="1">
    <citation type="journal article" date="2015" name="Sci. Rep.">
        <title>Genome of the facultative scuticociliatosis pathogen Pseudocohnilembus persalinus provides insight into its virulence through horizontal gene transfer.</title>
        <authorList>
            <person name="Xiong J."/>
            <person name="Wang G."/>
            <person name="Cheng J."/>
            <person name="Tian M."/>
            <person name="Pan X."/>
            <person name="Warren A."/>
            <person name="Jiang C."/>
            <person name="Yuan D."/>
            <person name="Miao W."/>
        </authorList>
    </citation>
    <scope>NUCLEOTIDE SEQUENCE [LARGE SCALE GENOMIC DNA]</scope>
    <source>
        <strain evidence="3">36N120E</strain>
    </source>
</reference>
<feature type="compositionally biased region" description="Low complexity" evidence="2">
    <location>
        <begin position="173"/>
        <end position="208"/>
    </location>
</feature>
<dbReference type="AlphaFoldDB" id="A0A0V0QQ14"/>
<protein>
    <submittedName>
        <fullName evidence="3">Uncharacterized protein</fullName>
    </submittedName>
</protein>
<organism evidence="3 4">
    <name type="scientific">Pseudocohnilembus persalinus</name>
    <name type="common">Ciliate</name>
    <dbReference type="NCBI Taxonomy" id="266149"/>
    <lineage>
        <taxon>Eukaryota</taxon>
        <taxon>Sar</taxon>
        <taxon>Alveolata</taxon>
        <taxon>Ciliophora</taxon>
        <taxon>Intramacronucleata</taxon>
        <taxon>Oligohymenophorea</taxon>
        <taxon>Scuticociliatia</taxon>
        <taxon>Philasterida</taxon>
        <taxon>Pseudocohnilembidae</taxon>
        <taxon>Pseudocohnilembus</taxon>
    </lineage>
</organism>
<evidence type="ECO:0000256" key="1">
    <source>
        <dbReference type="SAM" id="Coils"/>
    </source>
</evidence>
<evidence type="ECO:0000313" key="4">
    <source>
        <dbReference type="Proteomes" id="UP000054937"/>
    </source>
</evidence>
<keyword evidence="1" id="KW-0175">Coiled coil</keyword>
<proteinExistence type="predicted"/>
<dbReference type="InParanoid" id="A0A0V0QQ14"/>
<name>A0A0V0QQ14_PSEPJ</name>
<comment type="caution">
    <text evidence="3">The sequence shown here is derived from an EMBL/GenBank/DDBJ whole genome shotgun (WGS) entry which is preliminary data.</text>
</comment>
<accession>A0A0V0QQ14</accession>
<evidence type="ECO:0000313" key="3">
    <source>
        <dbReference type="EMBL" id="KRX04138.1"/>
    </source>
</evidence>
<feature type="compositionally biased region" description="Polar residues" evidence="2">
    <location>
        <begin position="89"/>
        <end position="108"/>
    </location>
</feature>
<keyword evidence="4" id="KW-1185">Reference proteome</keyword>
<feature type="compositionally biased region" description="Basic residues" evidence="2">
    <location>
        <begin position="161"/>
        <end position="172"/>
    </location>
</feature>
<dbReference type="Proteomes" id="UP000054937">
    <property type="component" value="Unassembled WGS sequence"/>
</dbReference>
<dbReference type="OrthoDB" id="294988at2759"/>
<sequence length="360" mass="43070">MNLTLNKSGEYMYLKAFTELTQKQQQYQQQFQNNYYQKYITEFVQTQDNFIEKNIPLIEISDSEQNSQQTFSPSQFFETNEEPDYFQNCDSSTRNTSNAKSETNTIYKQQQQQQYQQIQQEQIQFQEPISNYSPQNTEKPKQKVQKFKEDFQTFSDIHMLTKSKKIHKKSVKNKNNNSNKENINPNQTTNQNKNNDYDNDNNNNNKITTQKKKKTLSEKIKERINNSQNKKQFQEDEYYHQQQLQQFYEKKYADFYAHQSYPIYIPEQNKMITQNYGLVNLNTANGQNKYKFLCFEDKELGIPAKLQIMTKATGGDNDKQSDDEQIKQAIKYNYAKIKQRLREMKQEEKQLQQQKSQSIV</sequence>
<feature type="coiled-coil region" evidence="1">
    <location>
        <begin position="327"/>
        <end position="357"/>
    </location>
</feature>
<dbReference type="EMBL" id="LDAU01000121">
    <property type="protein sequence ID" value="KRX04138.1"/>
    <property type="molecule type" value="Genomic_DNA"/>
</dbReference>